<reference evidence="1 2" key="1">
    <citation type="submission" date="2016-11" db="EMBL/GenBank/DDBJ databases">
        <title>Networking in microbes: conjugative elements and plasmids in the genus Alteromonas.</title>
        <authorList>
            <person name="Lopez-Perez M."/>
            <person name="Ramon-Marco N."/>
            <person name="Rodriguez-Valera F."/>
        </authorList>
    </citation>
    <scope>NUCLEOTIDE SEQUENCE [LARGE SCALE GENOMIC DNA]</scope>
    <source>
        <strain evidence="1 2">CP48</strain>
        <plasmid evidence="2">pamcp48-600</plasmid>
    </source>
</reference>
<proteinExistence type="predicted"/>
<gene>
    <name evidence="1" type="ORF">BM524_18890</name>
</gene>
<geneLocation type="plasmid" evidence="2">
    <name>pamcp48-600</name>
</geneLocation>
<accession>A0AAC9JEC4</accession>
<keyword evidence="1" id="KW-0614">Plasmid</keyword>
<dbReference type="AlphaFoldDB" id="A0AAC9JEC4"/>
<organism evidence="1 2">
    <name type="scientific">Alteromonas mediterranea</name>
    <dbReference type="NCBI Taxonomy" id="314275"/>
    <lineage>
        <taxon>Bacteria</taxon>
        <taxon>Pseudomonadati</taxon>
        <taxon>Pseudomonadota</taxon>
        <taxon>Gammaproteobacteria</taxon>
        <taxon>Alteromonadales</taxon>
        <taxon>Alteromonadaceae</taxon>
        <taxon>Alteromonas/Salinimonas group</taxon>
        <taxon>Alteromonas</taxon>
    </lineage>
</organism>
<name>A0AAC9JEC4_9ALTE</name>
<sequence>MCTELVKPSSAIDMIGPYLAAKPTCPFCKKENVLVHIEGYTSPVKIVDVCKHLTAHEVIEGESHFEFKHEPERH</sequence>
<dbReference type="EMBL" id="CP018025">
    <property type="protein sequence ID" value="APD91989.1"/>
    <property type="molecule type" value="Genomic_DNA"/>
</dbReference>
<evidence type="ECO:0000313" key="2">
    <source>
        <dbReference type="Proteomes" id="UP000182101"/>
    </source>
</evidence>
<dbReference type="RefSeq" id="WP_071960599.1">
    <property type="nucleotide sequence ID" value="NZ_CP018025.1"/>
</dbReference>
<protein>
    <submittedName>
        <fullName evidence="1">Uncharacterized protein</fullName>
    </submittedName>
</protein>
<dbReference type="Proteomes" id="UP000182101">
    <property type="component" value="Plasmid pAMCP48-600"/>
</dbReference>
<evidence type="ECO:0000313" key="1">
    <source>
        <dbReference type="EMBL" id="APD91989.1"/>
    </source>
</evidence>